<sequence>MLLVATLLLASCGEDHDVSPADSPVGKQGELALPVDDAHWTYYSLEQGKIVGTSLFGDGNEDARWKQRTDWDIAVCGDLLRTNSGSSGVGEGGLQVLDRAFPSVEEAPRSGYTVDDFQ</sequence>
<dbReference type="PATRIC" id="fig|999422.3.peg.1964"/>
<name>H1HNX7_9BACT</name>
<accession>H1HNX7</accession>
<dbReference type="HOGENOM" id="CLU_162480_0_0_10"/>
<dbReference type="Proteomes" id="UP000003167">
    <property type="component" value="Unassembled WGS sequence"/>
</dbReference>
<keyword evidence="2" id="KW-1185">Reference proteome</keyword>
<dbReference type="STRING" id="999422.HMPREF9944_01871"/>
<dbReference type="EMBL" id="AGEK01000032">
    <property type="protein sequence ID" value="EHO68617.1"/>
    <property type="molecule type" value="Genomic_DNA"/>
</dbReference>
<comment type="caution">
    <text evidence="1">The sequence shown here is derived from an EMBL/GenBank/DDBJ whole genome shotgun (WGS) entry which is preliminary data.</text>
</comment>
<organism evidence="1 2">
    <name type="scientific">Segatella maculosa OT 289</name>
    <dbReference type="NCBI Taxonomy" id="999422"/>
    <lineage>
        <taxon>Bacteria</taxon>
        <taxon>Pseudomonadati</taxon>
        <taxon>Bacteroidota</taxon>
        <taxon>Bacteroidia</taxon>
        <taxon>Bacteroidales</taxon>
        <taxon>Prevotellaceae</taxon>
        <taxon>Segatella</taxon>
    </lineage>
</organism>
<reference evidence="1 2" key="1">
    <citation type="submission" date="2011-12" db="EMBL/GenBank/DDBJ databases">
        <title>The Genome Sequence of Prevotella maculosa OT 289.</title>
        <authorList>
            <consortium name="The Broad Institute Genome Sequencing Platform"/>
            <person name="Earl A."/>
            <person name="Ward D."/>
            <person name="Feldgarden M."/>
            <person name="Gevers D."/>
            <person name="Izard J."/>
            <person name="Blanton J.M."/>
            <person name="Mathney J."/>
            <person name="Tanner A.C."/>
            <person name="Dewhirst F.E."/>
            <person name="Young S.K."/>
            <person name="Zeng Q."/>
            <person name="Gargeya S."/>
            <person name="Fitzgerald M."/>
            <person name="Haas B."/>
            <person name="Abouelleil A."/>
            <person name="Alvarado L."/>
            <person name="Arachchi H.M."/>
            <person name="Berlin A."/>
            <person name="Chapman S.B."/>
            <person name="Gearin G."/>
            <person name="Goldberg J."/>
            <person name="Griggs A."/>
            <person name="Gujja S."/>
            <person name="Hansen M."/>
            <person name="Heiman D."/>
            <person name="Howarth C."/>
            <person name="Larimer J."/>
            <person name="Lui A."/>
            <person name="MacDonald P.J.P."/>
            <person name="McCowen C."/>
            <person name="Montmayeur A."/>
            <person name="Murphy C."/>
            <person name="Neiman D."/>
            <person name="Pearson M."/>
            <person name="Priest M."/>
            <person name="Roberts A."/>
            <person name="Saif S."/>
            <person name="Shea T."/>
            <person name="Sisk P."/>
            <person name="Stolte C."/>
            <person name="Sykes S."/>
            <person name="Wortman J."/>
            <person name="Nusbaum C."/>
            <person name="Birren B."/>
        </authorList>
    </citation>
    <scope>NUCLEOTIDE SEQUENCE [LARGE SCALE GENOMIC DNA]</scope>
    <source>
        <strain evidence="1 2">OT 289</strain>
    </source>
</reference>
<dbReference type="Pfam" id="PF14064">
    <property type="entry name" value="HmuY"/>
    <property type="match status" value="1"/>
</dbReference>
<gene>
    <name evidence="1" type="ORF">HMPREF9944_01871</name>
</gene>
<proteinExistence type="predicted"/>
<evidence type="ECO:0000313" key="1">
    <source>
        <dbReference type="EMBL" id="EHO68617.1"/>
    </source>
</evidence>
<dbReference type="AlphaFoldDB" id="H1HNX7"/>
<evidence type="ECO:0000313" key="2">
    <source>
        <dbReference type="Proteomes" id="UP000003167"/>
    </source>
</evidence>
<dbReference type="InterPro" id="IPR025921">
    <property type="entry name" value="HmuY"/>
</dbReference>
<protein>
    <submittedName>
        <fullName evidence="1">Uncharacterized protein</fullName>
    </submittedName>
</protein>